<evidence type="ECO:0000256" key="1">
    <source>
        <dbReference type="ARBA" id="ARBA00009500"/>
    </source>
</evidence>
<dbReference type="OrthoDB" id="9518664at2759"/>
<dbReference type="Gene3D" id="2.30.39.10">
    <property type="entry name" value="Alpha-1-antitrypsin, domain 1"/>
    <property type="match status" value="1"/>
</dbReference>
<name>A0A2G9UC30_TELCI</name>
<accession>A0A2G9UC30</accession>
<dbReference type="GO" id="GO:0004867">
    <property type="term" value="F:serine-type endopeptidase inhibitor activity"/>
    <property type="evidence" value="ECO:0007669"/>
    <property type="project" value="InterPro"/>
</dbReference>
<evidence type="ECO:0000313" key="3">
    <source>
        <dbReference type="EMBL" id="PIO67789.1"/>
    </source>
</evidence>
<proteinExistence type="inferred from homology"/>
<dbReference type="EMBL" id="KZ347412">
    <property type="protein sequence ID" value="PIO67789.1"/>
    <property type="molecule type" value="Genomic_DNA"/>
</dbReference>
<dbReference type="InterPro" id="IPR000215">
    <property type="entry name" value="Serpin_fam"/>
</dbReference>
<evidence type="ECO:0000313" key="4">
    <source>
        <dbReference type="Proteomes" id="UP000230423"/>
    </source>
</evidence>
<dbReference type="GO" id="GO:0005615">
    <property type="term" value="C:extracellular space"/>
    <property type="evidence" value="ECO:0007669"/>
    <property type="project" value="InterPro"/>
</dbReference>
<dbReference type="Gene3D" id="3.30.497.10">
    <property type="entry name" value="Antithrombin, subunit I, domain 2"/>
    <property type="match status" value="1"/>
</dbReference>
<comment type="similarity">
    <text evidence="1">Belongs to the serpin family.</text>
</comment>
<sequence>MNDLEVRRFFTEDDDLQVLSLQYMDTSFALNIFLPKVRFGLNEVRSKLTGERVQNLLAKLKRTFISITIPKMKIETDFKLKDALIAMGVSAMFNDKANLSGITKEPPLKVSNAAHRAIIEVSEWYALLPC</sequence>
<dbReference type="InterPro" id="IPR042178">
    <property type="entry name" value="Serpin_sf_1"/>
</dbReference>
<dbReference type="AlphaFoldDB" id="A0A2G9UC30"/>
<dbReference type="PANTHER" id="PTHR11461:SF211">
    <property type="entry name" value="GH10112P-RELATED"/>
    <property type="match status" value="1"/>
</dbReference>
<evidence type="ECO:0000259" key="2">
    <source>
        <dbReference type="Pfam" id="PF00079"/>
    </source>
</evidence>
<reference evidence="3 4" key="1">
    <citation type="submission" date="2015-09" db="EMBL/GenBank/DDBJ databases">
        <title>Draft genome of the parasitic nematode Teladorsagia circumcincta isolate WARC Sus (inbred).</title>
        <authorList>
            <person name="Mitreva M."/>
        </authorList>
    </citation>
    <scope>NUCLEOTIDE SEQUENCE [LARGE SCALE GENOMIC DNA]</scope>
    <source>
        <strain evidence="3 4">S</strain>
    </source>
</reference>
<protein>
    <recommendedName>
        <fullName evidence="2">Serpin domain-containing protein</fullName>
    </recommendedName>
</protein>
<dbReference type="SUPFAM" id="SSF56574">
    <property type="entry name" value="Serpins"/>
    <property type="match status" value="1"/>
</dbReference>
<feature type="domain" description="Serpin" evidence="2">
    <location>
        <begin position="11"/>
        <end position="123"/>
    </location>
</feature>
<dbReference type="InterPro" id="IPR042185">
    <property type="entry name" value="Serpin_sf_2"/>
</dbReference>
<dbReference type="InterPro" id="IPR036186">
    <property type="entry name" value="Serpin_sf"/>
</dbReference>
<dbReference type="Pfam" id="PF00079">
    <property type="entry name" value="Serpin"/>
    <property type="match status" value="1"/>
</dbReference>
<dbReference type="Proteomes" id="UP000230423">
    <property type="component" value="Unassembled WGS sequence"/>
</dbReference>
<gene>
    <name evidence="3" type="ORF">TELCIR_10454</name>
</gene>
<dbReference type="InterPro" id="IPR023796">
    <property type="entry name" value="Serpin_dom"/>
</dbReference>
<keyword evidence="4" id="KW-1185">Reference proteome</keyword>
<organism evidence="3 4">
    <name type="scientific">Teladorsagia circumcincta</name>
    <name type="common">Brown stomach worm</name>
    <name type="synonym">Ostertagia circumcincta</name>
    <dbReference type="NCBI Taxonomy" id="45464"/>
    <lineage>
        <taxon>Eukaryota</taxon>
        <taxon>Metazoa</taxon>
        <taxon>Ecdysozoa</taxon>
        <taxon>Nematoda</taxon>
        <taxon>Chromadorea</taxon>
        <taxon>Rhabditida</taxon>
        <taxon>Rhabditina</taxon>
        <taxon>Rhabditomorpha</taxon>
        <taxon>Strongyloidea</taxon>
        <taxon>Trichostrongylidae</taxon>
        <taxon>Teladorsagia</taxon>
    </lineage>
</organism>
<dbReference type="PANTHER" id="PTHR11461">
    <property type="entry name" value="SERINE PROTEASE INHIBITOR, SERPIN"/>
    <property type="match status" value="1"/>
</dbReference>